<dbReference type="Proteomes" id="UP000886998">
    <property type="component" value="Unassembled WGS sequence"/>
</dbReference>
<evidence type="ECO:0000313" key="1">
    <source>
        <dbReference type="EMBL" id="GFY72113.1"/>
    </source>
</evidence>
<dbReference type="OrthoDB" id="6433355at2759"/>
<dbReference type="EMBL" id="BMAV01019239">
    <property type="protein sequence ID" value="GFY72113.1"/>
    <property type="molecule type" value="Genomic_DNA"/>
</dbReference>
<gene>
    <name evidence="1" type="primary">NCL1_26425</name>
    <name evidence="1" type="ORF">TNIN_87811</name>
</gene>
<name>A0A8X6YGW6_9ARAC</name>
<organism evidence="1 2">
    <name type="scientific">Trichonephila inaurata madagascariensis</name>
    <dbReference type="NCBI Taxonomy" id="2747483"/>
    <lineage>
        <taxon>Eukaryota</taxon>
        <taxon>Metazoa</taxon>
        <taxon>Ecdysozoa</taxon>
        <taxon>Arthropoda</taxon>
        <taxon>Chelicerata</taxon>
        <taxon>Arachnida</taxon>
        <taxon>Araneae</taxon>
        <taxon>Araneomorphae</taxon>
        <taxon>Entelegynae</taxon>
        <taxon>Araneoidea</taxon>
        <taxon>Nephilidae</taxon>
        <taxon>Trichonephila</taxon>
        <taxon>Trichonephila inaurata</taxon>
    </lineage>
</organism>
<accession>A0A8X6YGW6</accession>
<sequence>MPPSKKRKPDNSAHALNVFTITAFDSITDNKLDFLKFFDYVRAFIFEELQSKLKEKKAIKWYAVVQATLTRTTQENYVEYITPHFRSNCVVELMENTIAEHLESTFKKIQNSFEEFTQRGSGWTLEKILKLELNIAKYQPLSPSNYIPLPKKLADKKSNIKH</sequence>
<comment type="caution">
    <text evidence="1">The sequence shown here is derived from an EMBL/GenBank/DDBJ whole genome shotgun (WGS) entry which is preliminary data.</text>
</comment>
<dbReference type="PANTHER" id="PTHR31511">
    <property type="entry name" value="PROTEIN CBG23764"/>
    <property type="match status" value="1"/>
</dbReference>
<evidence type="ECO:0000313" key="2">
    <source>
        <dbReference type="Proteomes" id="UP000886998"/>
    </source>
</evidence>
<dbReference type="AlphaFoldDB" id="A0A8X6YGW6"/>
<keyword evidence="2" id="KW-1185">Reference proteome</keyword>
<proteinExistence type="predicted"/>
<protein>
    <submittedName>
        <fullName evidence="1">Uncharacterized protein</fullName>
    </submittedName>
</protein>
<dbReference type="PANTHER" id="PTHR31511:SF12">
    <property type="entry name" value="RHO TERMINATION FACTOR N-TERMINAL DOMAIN-CONTAINING PROTEIN"/>
    <property type="match status" value="1"/>
</dbReference>
<reference evidence="1" key="1">
    <citation type="submission" date="2020-08" db="EMBL/GenBank/DDBJ databases">
        <title>Multicomponent nature underlies the extraordinary mechanical properties of spider dragline silk.</title>
        <authorList>
            <person name="Kono N."/>
            <person name="Nakamura H."/>
            <person name="Mori M."/>
            <person name="Yoshida Y."/>
            <person name="Ohtoshi R."/>
            <person name="Malay A.D."/>
            <person name="Moran D.A.P."/>
            <person name="Tomita M."/>
            <person name="Numata K."/>
            <person name="Arakawa K."/>
        </authorList>
    </citation>
    <scope>NUCLEOTIDE SEQUENCE</scope>
</reference>